<dbReference type="PROSITE" id="PS51257">
    <property type="entry name" value="PROKAR_LIPOPROTEIN"/>
    <property type="match status" value="1"/>
</dbReference>
<evidence type="ECO:0000313" key="1">
    <source>
        <dbReference type="EMBL" id="SHI27879.1"/>
    </source>
</evidence>
<name>A0A1M5ZV10_9VIBR</name>
<protein>
    <recommendedName>
        <fullName evidence="3">Lipoprotein</fullName>
    </recommendedName>
</protein>
<keyword evidence="2" id="KW-1185">Reference proteome</keyword>
<dbReference type="STRING" id="1216006.VA7868_03251"/>
<dbReference type="Proteomes" id="UP000184608">
    <property type="component" value="Unassembled WGS sequence"/>
</dbReference>
<dbReference type="AlphaFoldDB" id="A0A1M5ZV10"/>
<evidence type="ECO:0008006" key="3">
    <source>
        <dbReference type="Google" id="ProtNLM"/>
    </source>
</evidence>
<dbReference type="EMBL" id="FQXZ01000037">
    <property type="protein sequence ID" value="SHI27879.1"/>
    <property type="molecule type" value="Genomic_DNA"/>
</dbReference>
<gene>
    <name evidence="1" type="ORF">VA7868_03251</name>
</gene>
<accession>A0A1M5ZV10</accession>
<proteinExistence type="predicted"/>
<organism evidence="1 2">
    <name type="scientific">Vibrio aerogenes CECT 7868</name>
    <dbReference type="NCBI Taxonomy" id="1216006"/>
    <lineage>
        <taxon>Bacteria</taxon>
        <taxon>Pseudomonadati</taxon>
        <taxon>Pseudomonadota</taxon>
        <taxon>Gammaproteobacteria</taxon>
        <taxon>Vibrionales</taxon>
        <taxon>Vibrionaceae</taxon>
        <taxon>Vibrio</taxon>
    </lineage>
</organism>
<sequence length="183" mass="20462">MRRYLLIFFGVFLSGCAAGPGYKYYVEPTPLKQNVTRYRLGDVKVVLTRTGYIKPDSRFASASELQQTFMADIRSGMQRAGILAGPEMTESPVVRVTVDYTRHINLGGVSLYKSKVSHYVVVSLGGKELAEFRTDTYSPQYPYLEEPGVNLKMAAFLWNEKDEPRDVALISGVIVKDLAKLGH</sequence>
<dbReference type="OrthoDB" id="6103199at2"/>
<dbReference type="RefSeq" id="WP_073604881.1">
    <property type="nucleotide sequence ID" value="NZ_FQXZ01000037.1"/>
</dbReference>
<evidence type="ECO:0000313" key="2">
    <source>
        <dbReference type="Proteomes" id="UP000184608"/>
    </source>
</evidence>
<reference evidence="1 2" key="1">
    <citation type="submission" date="2016-11" db="EMBL/GenBank/DDBJ databases">
        <authorList>
            <person name="Jaros S."/>
            <person name="Januszkiewicz K."/>
            <person name="Wedrychowicz H."/>
        </authorList>
    </citation>
    <scope>NUCLEOTIDE SEQUENCE [LARGE SCALE GENOMIC DNA]</scope>
    <source>
        <strain evidence="1 2">CECT 7868</strain>
    </source>
</reference>